<dbReference type="PANTHER" id="PTHR12086:SF12">
    <property type="entry name" value="EF-HAND DOMAIN-CONTAINING FAMILY MEMBER B"/>
    <property type="match status" value="1"/>
</dbReference>
<feature type="region of interest" description="Disordered" evidence="5">
    <location>
        <begin position="255"/>
        <end position="284"/>
    </location>
</feature>
<evidence type="ECO:0000259" key="6">
    <source>
        <dbReference type="Pfam" id="PF25325"/>
    </source>
</evidence>
<dbReference type="Pfam" id="PF25325">
    <property type="entry name" value="EF-hand_EFHB_C"/>
    <property type="match status" value="1"/>
</dbReference>
<evidence type="ECO:0000256" key="4">
    <source>
        <dbReference type="ARBA" id="ARBA00023212"/>
    </source>
</evidence>
<evidence type="ECO:0000256" key="5">
    <source>
        <dbReference type="SAM" id="MobiDB-lite"/>
    </source>
</evidence>
<proteinExistence type="predicted"/>
<dbReference type="OMA" id="EANYASH"/>
<dbReference type="EMBL" id="JAGTXO010000006">
    <property type="protein sequence ID" value="KAG8467225.1"/>
    <property type="molecule type" value="Genomic_DNA"/>
</dbReference>
<dbReference type="GO" id="GO:0005856">
    <property type="term" value="C:cytoskeleton"/>
    <property type="evidence" value="ECO:0007669"/>
    <property type="project" value="UniProtKB-SubCell"/>
</dbReference>
<comment type="subcellular location">
    <subcellularLocation>
        <location evidence="1">Cytoplasm</location>
        <location evidence="1">Cytoskeleton</location>
    </subcellularLocation>
</comment>
<dbReference type="Proteomes" id="UP000751190">
    <property type="component" value="Unassembled WGS sequence"/>
</dbReference>
<accession>A0A8J6CES7</accession>
<keyword evidence="3" id="KW-0677">Repeat</keyword>
<evidence type="ECO:0000313" key="8">
    <source>
        <dbReference type="Proteomes" id="UP000751190"/>
    </source>
</evidence>
<evidence type="ECO:0000256" key="2">
    <source>
        <dbReference type="ARBA" id="ARBA00022490"/>
    </source>
</evidence>
<feature type="domain" description="EFHB C-terminal EF-hand" evidence="6">
    <location>
        <begin position="358"/>
        <end position="425"/>
    </location>
</feature>
<dbReference type="InterPro" id="IPR040193">
    <property type="entry name" value="EFHC1/EFHC2/EFHB"/>
</dbReference>
<dbReference type="AlphaFoldDB" id="A0A8J6CES7"/>
<protein>
    <recommendedName>
        <fullName evidence="6">EFHB C-terminal EF-hand domain-containing protein</fullName>
    </recommendedName>
</protein>
<keyword evidence="4" id="KW-0206">Cytoskeleton</keyword>
<comment type="caution">
    <text evidence="7">The sequence shown here is derived from an EMBL/GenBank/DDBJ whole genome shotgun (WGS) entry which is preliminary data.</text>
</comment>
<reference evidence="7" key="1">
    <citation type="submission" date="2021-05" db="EMBL/GenBank/DDBJ databases">
        <title>The genome of the haptophyte Pavlova lutheri (Diacronema luteri, Pavlovales) - a model for lipid biosynthesis in eukaryotic algae.</title>
        <authorList>
            <person name="Hulatt C.J."/>
            <person name="Posewitz M.C."/>
        </authorList>
    </citation>
    <scope>NUCLEOTIDE SEQUENCE</scope>
    <source>
        <strain evidence="7">NIVA-4/92</strain>
    </source>
</reference>
<organism evidence="7 8">
    <name type="scientific">Diacronema lutheri</name>
    <name type="common">Unicellular marine alga</name>
    <name type="synonym">Monochrysis lutheri</name>
    <dbReference type="NCBI Taxonomy" id="2081491"/>
    <lineage>
        <taxon>Eukaryota</taxon>
        <taxon>Haptista</taxon>
        <taxon>Haptophyta</taxon>
        <taxon>Pavlovophyceae</taxon>
        <taxon>Pavlovales</taxon>
        <taxon>Pavlovaceae</taxon>
        <taxon>Diacronema</taxon>
    </lineage>
</organism>
<keyword evidence="2" id="KW-0963">Cytoplasm</keyword>
<gene>
    <name evidence="7" type="ORF">KFE25_000541</name>
</gene>
<sequence length="428" mass="46730">MHGVSAVARPKDRMPQLPAAGVTLFVPNESTAHSMHPTPPPPTPDEMARWRKSTIHAPGSASKHPGYAGDTDHLRVQVYGKRSDDGIGVQDLMQTAPKSYLIERALEKKEAVYHSSKQEPLGVSRTLGHELPAKLASGEAPFGKGTPHNYFGLAAKTLLAPVEPLENMSDAVREQYKKSHAAFMPGEQRRRNYTWDTAQGSVDPAVFRFGKPGDATEHNAIYYALHPAHDPYVPQPPTIVAKELEDFKEMTTEALGKPRPIGHGDNAKPPPDAGFGLPSKRKGDGEWNARQCLEGDYALDAQRPDVDLGQAIRPGWRNLPPPDDRAFGVPNVRTDVSAPLVRSVADHQNYGNEPSGGEVIAPSHFSQLDINEGDFLKAQSLEQIKSLFHAINTPFGDDVLEHVYAQVAAEDEGHVSIASFRAALFDRL</sequence>
<evidence type="ECO:0000313" key="7">
    <source>
        <dbReference type="EMBL" id="KAG8467225.1"/>
    </source>
</evidence>
<dbReference type="PANTHER" id="PTHR12086">
    <property type="entry name" value="EF-HAND DOMAIN C-TERMINAL CONTAINING PROTEIN"/>
    <property type="match status" value="1"/>
</dbReference>
<dbReference type="OrthoDB" id="2096280at2759"/>
<evidence type="ECO:0000256" key="3">
    <source>
        <dbReference type="ARBA" id="ARBA00022737"/>
    </source>
</evidence>
<evidence type="ECO:0000256" key="1">
    <source>
        <dbReference type="ARBA" id="ARBA00004245"/>
    </source>
</evidence>
<keyword evidence="8" id="KW-1185">Reference proteome</keyword>
<dbReference type="InterPro" id="IPR057428">
    <property type="entry name" value="EFHB_EF-hand_C"/>
</dbReference>
<name>A0A8J6CES7_DIALT</name>